<dbReference type="EMBL" id="PDGH01000074">
    <property type="protein sequence ID" value="POB48623.1"/>
    <property type="molecule type" value="Genomic_DNA"/>
</dbReference>
<keyword evidence="1" id="KW-0732">Signal</keyword>
<gene>
    <name evidence="2" type="ORF">CRN52_08660</name>
</gene>
<evidence type="ECO:0000256" key="1">
    <source>
        <dbReference type="SAM" id="SignalP"/>
    </source>
</evidence>
<comment type="caution">
    <text evidence="2">The sequence shown here is derived from an EMBL/GenBank/DDBJ whole genome shotgun (WGS) entry which is preliminary data.</text>
</comment>
<protein>
    <submittedName>
        <fullName evidence="2">Uncharacterized protein</fullName>
    </submittedName>
</protein>
<dbReference type="RefSeq" id="WP_103200162.1">
    <property type="nucleotide sequence ID" value="NZ_JASMUA010000013.1"/>
</dbReference>
<name>A0A2S3R4K1_VIBVL</name>
<organism evidence="2 3">
    <name type="scientific">Vibrio vulnificus</name>
    <dbReference type="NCBI Taxonomy" id="672"/>
    <lineage>
        <taxon>Bacteria</taxon>
        <taxon>Pseudomonadati</taxon>
        <taxon>Pseudomonadota</taxon>
        <taxon>Gammaproteobacteria</taxon>
        <taxon>Vibrionales</taxon>
        <taxon>Vibrionaceae</taxon>
        <taxon>Vibrio</taxon>
    </lineage>
</organism>
<sequence>MKQWVRLIMIGACLGSSAAEAQVTLDKSKYGYSYFTLGFENVVYEELFPGLDSDASVVSPVLNTGGLYHINARYDFSIDALTTFSPMSATEEWQKDGTRIQTNQFEYLKAATNILLHYKLQDNWRVLAGTSLSYQTYKRYGLRNHNGYVNDVFREGNTWEEKSTDIFLDAGLAYDSGHLYGESDWRVSGRWIFGVPIWSVTENSRFEDIQFNDFGFRTNAEATLSYQIMPGLHLGWFVMLGYEKRFESDPQRVMYTTASGVEKQGQAWLPEAQTWTLNTGLQALWNF</sequence>
<dbReference type="AlphaFoldDB" id="A0A2S3R4K1"/>
<accession>A0A2S3R4K1</accession>
<reference evidence="2 3" key="1">
    <citation type="journal article" date="2018" name="Front. Microbiol.">
        <title>Phylogeny of Vibrio vulnificus from the Analysis of the Core-Genome: Implications for Intra-Species Taxonomy.</title>
        <authorList>
            <person name="Roig F.J."/>
            <person name="Gonzalez-Candelas F."/>
            <person name="Sanjuan E."/>
            <person name="Fouz B."/>
            <person name="Feil E.J."/>
            <person name="Llorens C."/>
            <person name="Baker-Austin C."/>
            <person name="Oliver J.D."/>
            <person name="Danin-Poleg Y."/>
            <person name="Gibas C.J."/>
            <person name="Kashi Y."/>
            <person name="Gulig P.A."/>
            <person name="Morrison S.S."/>
            <person name="Amaro C."/>
        </authorList>
    </citation>
    <scope>NUCLEOTIDE SEQUENCE [LARGE SCALE GENOMIC DNA]</scope>
    <source>
        <strain evidence="2 3">CECT4608</strain>
    </source>
</reference>
<dbReference type="Proteomes" id="UP000237466">
    <property type="component" value="Unassembled WGS sequence"/>
</dbReference>
<proteinExistence type="predicted"/>
<feature type="chain" id="PRO_5015441030" evidence="1">
    <location>
        <begin position="22"/>
        <end position="287"/>
    </location>
</feature>
<evidence type="ECO:0000313" key="2">
    <source>
        <dbReference type="EMBL" id="POB48623.1"/>
    </source>
</evidence>
<feature type="signal peptide" evidence="1">
    <location>
        <begin position="1"/>
        <end position="21"/>
    </location>
</feature>
<evidence type="ECO:0000313" key="3">
    <source>
        <dbReference type="Proteomes" id="UP000237466"/>
    </source>
</evidence>